<dbReference type="GO" id="GO:0045944">
    <property type="term" value="P:positive regulation of transcription by RNA polymerase II"/>
    <property type="evidence" value="ECO:0007669"/>
    <property type="project" value="EnsemblFungi"/>
</dbReference>
<organism evidence="10 11">
    <name type="scientific">Naumovozyma dairenensis (strain ATCC 10597 / BCRC 20456 / CBS 421 / NBRC 0211 / NRRL Y-12639)</name>
    <name type="common">Saccharomyces dairenensis</name>
    <dbReference type="NCBI Taxonomy" id="1071378"/>
    <lineage>
        <taxon>Eukaryota</taxon>
        <taxon>Fungi</taxon>
        <taxon>Dikarya</taxon>
        <taxon>Ascomycota</taxon>
        <taxon>Saccharomycotina</taxon>
        <taxon>Saccharomycetes</taxon>
        <taxon>Saccharomycetales</taxon>
        <taxon>Saccharomycetaceae</taxon>
        <taxon>Naumovozyma</taxon>
    </lineage>
</organism>
<name>G0W6D1_NAUDC</name>
<feature type="compositionally biased region" description="Low complexity" evidence="8">
    <location>
        <begin position="745"/>
        <end position="763"/>
    </location>
</feature>
<feature type="region of interest" description="Disordered" evidence="8">
    <location>
        <begin position="782"/>
        <end position="816"/>
    </location>
</feature>
<feature type="compositionally biased region" description="Low complexity" evidence="8">
    <location>
        <begin position="320"/>
        <end position="347"/>
    </location>
</feature>
<feature type="compositionally biased region" description="Polar residues" evidence="8">
    <location>
        <begin position="492"/>
        <end position="512"/>
    </location>
</feature>
<evidence type="ECO:0000256" key="8">
    <source>
        <dbReference type="SAM" id="MobiDB-lite"/>
    </source>
</evidence>
<evidence type="ECO:0000313" key="11">
    <source>
        <dbReference type="Proteomes" id="UP000000689"/>
    </source>
</evidence>
<dbReference type="STRING" id="1071378.G0W6D1"/>
<feature type="compositionally biased region" description="Low complexity" evidence="8">
    <location>
        <begin position="513"/>
        <end position="539"/>
    </location>
</feature>
<keyword evidence="4" id="KW-0186">Copper</keyword>
<dbReference type="PANTHER" id="PTHR28088:SF5">
    <property type="entry name" value="TRANSCRIPTIONAL ACTIVATOR HAA1-RELATED"/>
    <property type="match status" value="1"/>
</dbReference>
<evidence type="ECO:0000313" key="10">
    <source>
        <dbReference type="EMBL" id="CCD23342.1"/>
    </source>
</evidence>
<dbReference type="SMART" id="SM01090">
    <property type="entry name" value="Copper-fist"/>
    <property type="match status" value="1"/>
</dbReference>
<keyword evidence="5" id="KW-0805">Transcription regulation</keyword>
<dbReference type="GO" id="GO:0000981">
    <property type="term" value="F:DNA-binding transcription factor activity, RNA polymerase II-specific"/>
    <property type="evidence" value="ECO:0007669"/>
    <property type="project" value="EnsemblFungi"/>
</dbReference>
<dbReference type="GO" id="GO:0005507">
    <property type="term" value="F:copper ion binding"/>
    <property type="evidence" value="ECO:0007669"/>
    <property type="project" value="InterPro"/>
</dbReference>
<feature type="region of interest" description="Disordered" evidence="8">
    <location>
        <begin position="270"/>
        <end position="290"/>
    </location>
</feature>
<accession>G0W6D1</accession>
<dbReference type="eggNOG" id="ENOG502S7CA">
    <property type="taxonomic scope" value="Eukaryota"/>
</dbReference>
<dbReference type="InterPro" id="IPR036395">
    <property type="entry name" value="Cu_fist_DNA-bd_dom_sf"/>
</dbReference>
<dbReference type="InterPro" id="IPR001083">
    <property type="entry name" value="Cu_fist_DNA-bd_dom"/>
</dbReference>
<proteinExistence type="predicted"/>
<dbReference type="GO" id="GO:0006879">
    <property type="term" value="P:intracellular iron ion homeostasis"/>
    <property type="evidence" value="ECO:0007669"/>
    <property type="project" value="TreeGrafter"/>
</dbReference>
<dbReference type="HOGENOM" id="CLU_022338_0_0_1"/>
<dbReference type="GO" id="GO:0006878">
    <property type="term" value="P:intracellular copper ion homeostasis"/>
    <property type="evidence" value="ECO:0007669"/>
    <property type="project" value="TreeGrafter"/>
</dbReference>
<dbReference type="PRINTS" id="PR00617">
    <property type="entry name" value="COPPERFIST"/>
</dbReference>
<dbReference type="GeneID" id="11497635"/>
<evidence type="ECO:0000256" key="4">
    <source>
        <dbReference type="ARBA" id="ARBA00023008"/>
    </source>
</evidence>
<evidence type="ECO:0000259" key="9">
    <source>
        <dbReference type="PROSITE" id="PS50073"/>
    </source>
</evidence>
<keyword evidence="11" id="KW-1185">Reference proteome</keyword>
<keyword evidence="2" id="KW-0479">Metal-binding</keyword>
<dbReference type="Pfam" id="PF00649">
    <property type="entry name" value="Copper-fist"/>
    <property type="match status" value="1"/>
</dbReference>
<evidence type="ECO:0000256" key="6">
    <source>
        <dbReference type="ARBA" id="ARBA00023163"/>
    </source>
</evidence>
<evidence type="ECO:0000256" key="1">
    <source>
        <dbReference type="ARBA" id="ARBA00004123"/>
    </source>
</evidence>
<comment type="subcellular location">
    <subcellularLocation>
        <location evidence="1">Nucleus</location>
    </subcellularLocation>
</comment>
<dbReference type="GO" id="GO:0005634">
    <property type="term" value="C:nucleus"/>
    <property type="evidence" value="ECO:0007669"/>
    <property type="project" value="UniProtKB-SubCell"/>
</dbReference>
<dbReference type="PANTHER" id="PTHR28088">
    <property type="entry name" value="TRANSCRIPTIONAL ACTIVATOR HAA1-RELATED"/>
    <property type="match status" value="1"/>
</dbReference>
<feature type="region of interest" description="Disordered" evidence="8">
    <location>
        <begin position="317"/>
        <end position="351"/>
    </location>
</feature>
<feature type="compositionally biased region" description="Polar residues" evidence="8">
    <location>
        <begin position="684"/>
        <end position="694"/>
    </location>
</feature>
<dbReference type="SMART" id="SM00412">
    <property type="entry name" value="Cu_FIST"/>
    <property type="match status" value="1"/>
</dbReference>
<dbReference type="OMA" id="HHPANEY"/>
<feature type="domain" description="Copper-fist" evidence="9">
    <location>
        <begin position="1"/>
        <end position="40"/>
    </location>
</feature>
<reference evidence="10 11" key="1">
    <citation type="journal article" date="2011" name="Proc. Natl. Acad. Sci. U.S.A.">
        <title>Evolutionary erosion of yeast sex chromosomes by mating-type switching accidents.</title>
        <authorList>
            <person name="Gordon J.L."/>
            <person name="Armisen D."/>
            <person name="Proux-Wera E."/>
            <person name="Oheigeartaigh S.S."/>
            <person name="Byrne K.P."/>
            <person name="Wolfe K.H."/>
        </authorList>
    </citation>
    <scope>NUCLEOTIDE SEQUENCE [LARGE SCALE GENOMIC DNA]</scope>
    <source>
        <strain evidence="11">ATCC 10597 / BCRC 20456 / CBS 421 / NBRC 0211 / NRRL Y-12639</strain>
    </source>
</reference>
<sequence length="893" mass="98508">MVLINGVKYACERCIRGHRVTTCNHTDQPLMMIKPKGRPSTTCAYCKELRKNKNGNIPGSCTCGRQEKKRLAQKAKEEARAKAKEQLLSGKCTCNTKPNEVCTYHHTLNATGNKYTRQQKKLMSSSSIDIRTLDTNTPTMEIHQMKNNHSKANRSHARSNRPKFERAPSSASLDANFVLAHGHHYKKNHNGNNNTNNNTGGPLSDNASVISSSYLDSEIGSGKISKDYHHVPSLASLSSLHSQQSLEHNFSLPQSPPLSNLNFNFITGNSTNNSNHHSRHTTTANNWDNASINSANSSNLIQRVANINTANNIQKFQSTNNNSNSRIINSIDENGNNNNNSNTNNDNATQGRMRAGEVVVPLEEYVPSDINGVGKITDKNLLLEDWDPYSIQCSNLNLNLNRNQYDNVTATTTKTNLNELDTSTLNGLDLNNGNMDTNSSQHGLLDMFPDSSTISTLSRANLLLQERNDGLLSINNSTDPSSNNRDIRKQTRNNINMSREFSNSNYTNNNVLHGNINDNGNGNGIHHSSGTSRSRSWRTQQKNVSPQQAKSNLNMNMNMNTNNNSSALRNVEVLSITPSFMDIPESGGPISPTPSISQMNMANTNNDENIRHILSSTSLSSSKQRSFSIDRNHRYTSPSALMGGKSTTSPTTINPSIVSTIDDQISLNSIQSFPNSTVNDMVDVSTNTDYSNTFQSQPSQPQQQSSQQGQYPLQIPLSGFQFDTIPKTDIISPGSNFIQFNESPNNKNNNNNNPNFQNVNNTNLDESGNINFEDTFVFKKDSETAKRTNSNSPLKNSNNNSNNNSDLNTNLNLNPDATNMLRNNEMMILNDINGGIREADLNINNNVDKNLVETNVNGGSNSSPISSIQTASPPSQLLTEHGFQELDNFMSTL</sequence>
<dbReference type="RefSeq" id="XP_003668585.1">
    <property type="nucleotide sequence ID" value="XM_003668537.1"/>
</dbReference>
<feature type="compositionally biased region" description="Polar residues" evidence="8">
    <location>
        <begin position="733"/>
        <end position="744"/>
    </location>
</feature>
<feature type="region of interest" description="Disordered" evidence="8">
    <location>
        <begin position="146"/>
        <end position="169"/>
    </location>
</feature>
<dbReference type="KEGG" id="ndi:NDAI_0B03070"/>
<dbReference type="SUPFAM" id="SSF57879">
    <property type="entry name" value="Zinc domain conserved in yeast copper-regulated transcription factors"/>
    <property type="match status" value="1"/>
</dbReference>
<dbReference type="PROSITE" id="PS50073">
    <property type="entry name" value="COPPER_FIST_2"/>
    <property type="match status" value="1"/>
</dbReference>
<dbReference type="InterPro" id="IPR051763">
    <property type="entry name" value="Copper_Homeo_Regul"/>
</dbReference>
<feature type="compositionally biased region" description="Low complexity" evidence="8">
    <location>
        <begin position="695"/>
        <end position="708"/>
    </location>
</feature>
<dbReference type="PROSITE" id="PS01119">
    <property type="entry name" value="COPPER_FIST_1"/>
    <property type="match status" value="1"/>
</dbReference>
<feature type="compositionally biased region" description="Polar residues" evidence="8">
    <location>
        <begin position="473"/>
        <end position="484"/>
    </location>
</feature>
<evidence type="ECO:0000256" key="2">
    <source>
        <dbReference type="ARBA" id="ARBA00022723"/>
    </source>
</evidence>
<feature type="region of interest" description="Disordered" evidence="8">
    <location>
        <begin position="473"/>
        <end position="548"/>
    </location>
</feature>
<feature type="compositionally biased region" description="Basic residues" evidence="8">
    <location>
        <begin position="146"/>
        <end position="161"/>
    </location>
</feature>
<feature type="region of interest" description="Disordered" evidence="8">
    <location>
        <begin position="684"/>
        <end position="710"/>
    </location>
</feature>
<keyword evidence="6" id="KW-0804">Transcription</keyword>
<dbReference type="EMBL" id="HE580268">
    <property type="protein sequence ID" value="CCD23342.1"/>
    <property type="molecule type" value="Genomic_DNA"/>
</dbReference>
<evidence type="ECO:0000256" key="7">
    <source>
        <dbReference type="ARBA" id="ARBA00023242"/>
    </source>
</evidence>
<protein>
    <recommendedName>
        <fullName evidence="9">Copper-fist domain-containing protein</fullName>
    </recommendedName>
</protein>
<evidence type="ECO:0000256" key="3">
    <source>
        <dbReference type="ARBA" id="ARBA00022833"/>
    </source>
</evidence>
<evidence type="ECO:0000256" key="5">
    <source>
        <dbReference type="ARBA" id="ARBA00023015"/>
    </source>
</evidence>
<feature type="region of interest" description="Disordered" evidence="8">
    <location>
        <begin position="184"/>
        <end position="205"/>
    </location>
</feature>
<keyword evidence="7" id="KW-0539">Nucleus</keyword>
<dbReference type="GO" id="GO:0033554">
    <property type="term" value="P:cellular response to stress"/>
    <property type="evidence" value="ECO:0007669"/>
    <property type="project" value="EnsemblFungi"/>
</dbReference>
<dbReference type="OrthoDB" id="5600085at2759"/>
<feature type="compositionally biased region" description="Low complexity" evidence="8">
    <location>
        <begin position="190"/>
        <end position="201"/>
    </location>
</feature>
<dbReference type="Proteomes" id="UP000000689">
    <property type="component" value="Chromosome 2"/>
</dbReference>
<dbReference type="GO" id="GO:0071468">
    <property type="term" value="P:cellular response to acidic pH"/>
    <property type="evidence" value="ECO:0007669"/>
    <property type="project" value="EnsemblFungi"/>
</dbReference>
<keyword evidence="3" id="KW-0862">Zinc</keyword>
<dbReference type="Gene3D" id="3.90.430.10">
    <property type="entry name" value="Copper fist DNA-binding domain"/>
    <property type="match status" value="1"/>
</dbReference>
<feature type="compositionally biased region" description="Low complexity" evidence="8">
    <location>
        <begin position="789"/>
        <end position="814"/>
    </location>
</feature>
<dbReference type="FunFam" id="3.90.430.10:FF:000001">
    <property type="entry name" value="Copper fist DNA-binding protein"/>
    <property type="match status" value="1"/>
</dbReference>
<dbReference type="AlphaFoldDB" id="G0W6D1"/>
<dbReference type="GO" id="GO:0000978">
    <property type="term" value="F:RNA polymerase II cis-regulatory region sequence-specific DNA binding"/>
    <property type="evidence" value="ECO:0007669"/>
    <property type="project" value="TreeGrafter"/>
</dbReference>
<feature type="region of interest" description="Disordered" evidence="8">
    <location>
        <begin position="733"/>
        <end position="767"/>
    </location>
</feature>
<gene>
    <name evidence="10" type="primary">NDAI0B03070</name>
    <name evidence="10" type="ordered locus">NDAI_0B03070</name>
</gene>